<dbReference type="Proteomes" id="UP000483078">
    <property type="component" value="Unassembled WGS sequence"/>
</dbReference>
<evidence type="ECO:0000313" key="2">
    <source>
        <dbReference type="EMBL" id="MTJ04760.1"/>
    </source>
</evidence>
<keyword evidence="1" id="KW-1133">Transmembrane helix</keyword>
<dbReference type="AlphaFoldDB" id="A0A7C9LNY2"/>
<organism evidence="2 3">
    <name type="scientific">Sediminimonas qiaohouensis</name>
    <dbReference type="NCBI Taxonomy" id="552061"/>
    <lineage>
        <taxon>Bacteria</taxon>
        <taxon>Pseudomonadati</taxon>
        <taxon>Pseudomonadota</taxon>
        <taxon>Alphaproteobacteria</taxon>
        <taxon>Rhodobacterales</taxon>
        <taxon>Roseobacteraceae</taxon>
        <taxon>Sediminimonas</taxon>
    </lineage>
</organism>
<name>A0A7C9LNY2_9RHOB</name>
<evidence type="ECO:0000256" key="1">
    <source>
        <dbReference type="SAM" id="Phobius"/>
    </source>
</evidence>
<feature type="transmembrane region" description="Helical" evidence="1">
    <location>
        <begin position="121"/>
        <end position="144"/>
    </location>
</feature>
<gene>
    <name evidence="2" type="ORF">FH759_08735</name>
</gene>
<protein>
    <recommendedName>
        <fullName evidence="4">DUF1440 domain-containing protein</fullName>
    </recommendedName>
</protein>
<evidence type="ECO:0000313" key="3">
    <source>
        <dbReference type="Proteomes" id="UP000483078"/>
    </source>
</evidence>
<proteinExistence type="predicted"/>
<feature type="transmembrane region" description="Helical" evidence="1">
    <location>
        <begin position="59"/>
        <end position="80"/>
    </location>
</feature>
<keyword evidence="1" id="KW-0472">Membrane</keyword>
<keyword evidence="1" id="KW-0812">Transmembrane</keyword>
<dbReference type="EMBL" id="VENJ01000010">
    <property type="protein sequence ID" value="MTJ04760.1"/>
    <property type="molecule type" value="Genomic_DNA"/>
</dbReference>
<sequence length="154" mass="16098">MQFYQLSAKDWAKTLIIGLVAAAVTAATMQGLLRAGISPLPEPLGLAFARLLLGDVPLPVGLLFHTVWNVAFVAFFVVMFGDSLSFGRATALAAALWGLVLVVFFPIVGWGFFGLAITPKLIVAAGGIHLLFAIVLWGGCRIAFGTSVPGAAAQ</sequence>
<accession>A0A7C9LNY2</accession>
<feature type="transmembrane region" description="Helical" evidence="1">
    <location>
        <begin position="92"/>
        <end position="115"/>
    </location>
</feature>
<dbReference type="RefSeq" id="WP_273249470.1">
    <property type="nucleotide sequence ID" value="NZ_VENJ01000010.1"/>
</dbReference>
<reference evidence="2 3" key="1">
    <citation type="submission" date="2019-06" db="EMBL/GenBank/DDBJ databases">
        <title>Enrichment of Autotrophic Halophilic Microorganisms from Red Sea Brine Pool Using Microbial Electrosynthesis System.</title>
        <authorList>
            <person name="Alqahtani M.F."/>
            <person name="Bajracharya S."/>
            <person name="Katuri K.P."/>
            <person name="Ali M."/>
            <person name="Saikaly P.E."/>
        </authorList>
    </citation>
    <scope>NUCLEOTIDE SEQUENCE [LARGE SCALE GENOMIC DNA]</scope>
    <source>
        <strain evidence="2">MES6</strain>
    </source>
</reference>
<comment type="caution">
    <text evidence="2">The sequence shown here is derived from an EMBL/GenBank/DDBJ whole genome shotgun (WGS) entry which is preliminary data.</text>
</comment>
<evidence type="ECO:0008006" key="4">
    <source>
        <dbReference type="Google" id="ProtNLM"/>
    </source>
</evidence>